<organism evidence="3 4">
    <name type="scientific">Nocardia vinacea</name>
    <dbReference type="NCBI Taxonomy" id="96468"/>
    <lineage>
        <taxon>Bacteria</taxon>
        <taxon>Bacillati</taxon>
        <taxon>Actinomycetota</taxon>
        <taxon>Actinomycetes</taxon>
        <taxon>Mycobacteriales</taxon>
        <taxon>Nocardiaceae</taxon>
        <taxon>Nocardia</taxon>
    </lineage>
</organism>
<dbReference type="SUPFAM" id="SSF140459">
    <property type="entry name" value="PE/PPE dimer-like"/>
    <property type="match status" value="1"/>
</dbReference>
<sequence>MEFDPIRVHAAAADLDALADWLSTDLRETMPTLAVAPTGADEVSGRAADTLRLVAQSYHESAAGSIDELRKLASVLRSQSERLTSMEQDNAAGFSPLGQAG</sequence>
<gene>
    <name evidence="3" type="ORF">OG563_07310</name>
</gene>
<dbReference type="InterPro" id="IPR000084">
    <property type="entry name" value="PE-PGRS_N"/>
</dbReference>
<dbReference type="EMBL" id="CP109441">
    <property type="protein sequence ID" value="WUV48010.1"/>
    <property type="molecule type" value="Genomic_DNA"/>
</dbReference>
<evidence type="ECO:0000256" key="1">
    <source>
        <dbReference type="SAM" id="MobiDB-lite"/>
    </source>
</evidence>
<keyword evidence="4" id="KW-1185">Reference proteome</keyword>
<dbReference type="Gene3D" id="1.10.287.850">
    <property type="entry name" value="HP0062-like domain"/>
    <property type="match status" value="1"/>
</dbReference>
<protein>
    <submittedName>
        <fullName evidence="3">PE family protein</fullName>
    </submittedName>
</protein>
<dbReference type="RefSeq" id="WP_327101037.1">
    <property type="nucleotide sequence ID" value="NZ_CP109149.1"/>
</dbReference>
<proteinExistence type="predicted"/>
<reference evidence="3" key="1">
    <citation type="submission" date="2022-10" db="EMBL/GenBank/DDBJ databases">
        <title>The complete genomes of actinobacterial strains from the NBC collection.</title>
        <authorList>
            <person name="Joergensen T.S."/>
            <person name="Alvarez Arevalo M."/>
            <person name="Sterndorff E.B."/>
            <person name="Faurdal D."/>
            <person name="Vuksanovic O."/>
            <person name="Mourched A.-S."/>
            <person name="Charusanti P."/>
            <person name="Shaw S."/>
            <person name="Blin K."/>
            <person name="Weber T."/>
        </authorList>
    </citation>
    <scope>NUCLEOTIDE SEQUENCE</scope>
    <source>
        <strain evidence="3">NBC_01482</strain>
    </source>
</reference>
<feature type="region of interest" description="Disordered" evidence="1">
    <location>
        <begin position="82"/>
        <end position="101"/>
    </location>
</feature>
<name>A0ABZ1Z0K7_9NOCA</name>
<evidence type="ECO:0000313" key="4">
    <source>
        <dbReference type="Proteomes" id="UP001432062"/>
    </source>
</evidence>
<evidence type="ECO:0000259" key="2">
    <source>
        <dbReference type="Pfam" id="PF00934"/>
    </source>
</evidence>
<evidence type="ECO:0000313" key="3">
    <source>
        <dbReference type="EMBL" id="WUV48010.1"/>
    </source>
</evidence>
<dbReference type="Proteomes" id="UP001432062">
    <property type="component" value="Chromosome"/>
</dbReference>
<dbReference type="Pfam" id="PF00934">
    <property type="entry name" value="PE"/>
    <property type="match status" value="1"/>
</dbReference>
<accession>A0ABZ1Z0K7</accession>
<feature type="domain" description="PE" evidence="2">
    <location>
        <begin position="2"/>
        <end position="90"/>
    </location>
</feature>
<dbReference type="InterPro" id="IPR038332">
    <property type="entry name" value="PPE_sf"/>
</dbReference>